<dbReference type="InterPro" id="IPR019741">
    <property type="entry name" value="Galactokinase_CS"/>
</dbReference>
<feature type="domain" description="Galactokinase N-terminal" evidence="11">
    <location>
        <begin position="4"/>
        <end position="50"/>
    </location>
</feature>
<dbReference type="InterPro" id="IPR000705">
    <property type="entry name" value="Galactokinase"/>
</dbReference>
<dbReference type="RefSeq" id="WP_252439703.1">
    <property type="nucleotide sequence ID" value="NZ_JAGSOV010000036.1"/>
</dbReference>
<comment type="caution">
    <text evidence="12">The sequence shown here is derived from an EMBL/GenBank/DDBJ whole genome shotgun (WGS) entry which is preliminary data.</text>
</comment>
<evidence type="ECO:0000313" key="12">
    <source>
        <dbReference type="EMBL" id="MCO1656709.1"/>
    </source>
</evidence>
<dbReference type="Gene3D" id="3.30.70.890">
    <property type="entry name" value="GHMP kinase, C-terminal domain"/>
    <property type="match status" value="1"/>
</dbReference>
<evidence type="ECO:0000259" key="10">
    <source>
        <dbReference type="Pfam" id="PF08544"/>
    </source>
</evidence>
<comment type="similarity">
    <text evidence="1">Belongs to the GHMP kinase family. GalK subfamily.</text>
</comment>
<keyword evidence="6" id="KW-0119">Carbohydrate metabolism</keyword>
<evidence type="ECO:0000256" key="6">
    <source>
        <dbReference type="ARBA" id="ARBA00023144"/>
    </source>
</evidence>
<reference evidence="12" key="1">
    <citation type="submission" date="2021-04" db="EMBL/GenBank/DDBJ databases">
        <title>Pseudonocardia sp. nov., isolated from sandy soil of mangrove forest.</title>
        <authorList>
            <person name="Zan Z."/>
            <person name="Huang R."/>
            <person name="Liu W."/>
        </authorList>
    </citation>
    <scope>NUCLEOTIDE SEQUENCE</scope>
    <source>
        <strain evidence="12">S2-4</strain>
    </source>
</reference>
<dbReference type="Pfam" id="PF10509">
    <property type="entry name" value="GalKase_gal_bdg"/>
    <property type="match status" value="1"/>
</dbReference>
<evidence type="ECO:0000313" key="13">
    <source>
        <dbReference type="Proteomes" id="UP001165283"/>
    </source>
</evidence>
<feature type="compositionally biased region" description="Basic residues" evidence="8">
    <location>
        <begin position="420"/>
        <end position="433"/>
    </location>
</feature>
<keyword evidence="6" id="KW-0299">Galactose metabolism</keyword>
<dbReference type="SUPFAM" id="SSF54211">
    <property type="entry name" value="Ribosomal protein S5 domain 2-like"/>
    <property type="match status" value="1"/>
</dbReference>
<evidence type="ECO:0000256" key="4">
    <source>
        <dbReference type="ARBA" id="ARBA00022777"/>
    </source>
</evidence>
<keyword evidence="2 12" id="KW-0808">Transferase</keyword>
<dbReference type="Gene3D" id="3.30.230.10">
    <property type="match status" value="1"/>
</dbReference>
<name>A0ABT1A137_9PSEU</name>
<evidence type="ECO:0000256" key="2">
    <source>
        <dbReference type="ARBA" id="ARBA00022679"/>
    </source>
</evidence>
<organism evidence="12 13">
    <name type="scientific">Pseudonocardia humida</name>
    <dbReference type="NCBI Taxonomy" id="2800819"/>
    <lineage>
        <taxon>Bacteria</taxon>
        <taxon>Bacillati</taxon>
        <taxon>Actinomycetota</taxon>
        <taxon>Actinomycetes</taxon>
        <taxon>Pseudonocardiales</taxon>
        <taxon>Pseudonocardiaceae</taxon>
        <taxon>Pseudonocardia</taxon>
    </lineage>
</organism>
<evidence type="ECO:0000256" key="5">
    <source>
        <dbReference type="ARBA" id="ARBA00022840"/>
    </source>
</evidence>
<dbReference type="EMBL" id="JAGSOV010000036">
    <property type="protein sequence ID" value="MCO1656709.1"/>
    <property type="molecule type" value="Genomic_DNA"/>
</dbReference>
<dbReference type="InterPro" id="IPR020568">
    <property type="entry name" value="Ribosomal_Su5_D2-typ_SF"/>
</dbReference>
<dbReference type="InterPro" id="IPR013750">
    <property type="entry name" value="GHMP_kinase_C_dom"/>
</dbReference>
<dbReference type="PANTHER" id="PTHR10457">
    <property type="entry name" value="MEVALONATE KINASE/GALACTOKINASE"/>
    <property type="match status" value="1"/>
</dbReference>
<dbReference type="GO" id="GO:0004335">
    <property type="term" value="F:galactokinase activity"/>
    <property type="evidence" value="ECO:0007669"/>
    <property type="project" value="UniProtKB-EC"/>
</dbReference>
<dbReference type="PIRSF" id="PIRSF000530">
    <property type="entry name" value="Galactokinase"/>
    <property type="match status" value="1"/>
</dbReference>
<feature type="domain" description="GHMP kinase N-terminal" evidence="9">
    <location>
        <begin position="86"/>
        <end position="176"/>
    </location>
</feature>
<keyword evidence="5" id="KW-0067">ATP-binding</keyword>
<dbReference type="PRINTS" id="PR00473">
    <property type="entry name" value="GALCTOKINASE"/>
</dbReference>
<dbReference type="PANTHER" id="PTHR10457:SF7">
    <property type="entry name" value="GALACTOKINASE-RELATED"/>
    <property type="match status" value="1"/>
</dbReference>
<dbReference type="InterPro" id="IPR014721">
    <property type="entry name" value="Ribsml_uS5_D2-typ_fold_subgr"/>
</dbReference>
<dbReference type="PROSITE" id="PS00627">
    <property type="entry name" value="GHMP_KINASES_ATP"/>
    <property type="match status" value="1"/>
</dbReference>
<evidence type="ECO:0000256" key="7">
    <source>
        <dbReference type="NCBIfam" id="TIGR00131"/>
    </source>
</evidence>
<dbReference type="InterPro" id="IPR006204">
    <property type="entry name" value="GHMP_kinase_N_dom"/>
</dbReference>
<keyword evidence="13" id="KW-1185">Reference proteome</keyword>
<keyword evidence="3" id="KW-0547">Nucleotide-binding</keyword>
<evidence type="ECO:0000259" key="11">
    <source>
        <dbReference type="Pfam" id="PF10509"/>
    </source>
</evidence>
<dbReference type="PRINTS" id="PR00959">
    <property type="entry name" value="MEVGALKINASE"/>
</dbReference>
<proteinExistence type="inferred from homology"/>
<dbReference type="InterPro" id="IPR036554">
    <property type="entry name" value="GHMP_kinase_C_sf"/>
</dbReference>
<feature type="domain" description="GHMP kinase C-terminal" evidence="10">
    <location>
        <begin position="275"/>
        <end position="354"/>
    </location>
</feature>
<dbReference type="Proteomes" id="UP001165283">
    <property type="component" value="Unassembled WGS sequence"/>
</dbReference>
<dbReference type="SUPFAM" id="SSF55060">
    <property type="entry name" value="GHMP Kinase, C-terminal domain"/>
    <property type="match status" value="1"/>
</dbReference>
<dbReference type="Pfam" id="PF08544">
    <property type="entry name" value="GHMP_kinases_C"/>
    <property type="match status" value="1"/>
</dbReference>
<feature type="region of interest" description="Disordered" evidence="8">
    <location>
        <begin position="406"/>
        <end position="433"/>
    </location>
</feature>
<dbReference type="InterPro" id="IPR006206">
    <property type="entry name" value="Mevalonate/galactokinase"/>
</dbReference>
<sequence length="433" mass="44686">MNGFASEFGREPAGRWAAPGRVNLIGEHVDYADGLCLPFAIAQRTVVAAADRDDAVLRLRSLAERGTVEIDLDDVGTGSPAGWGGYAAGVLWALRAAGHPVRGLDLLVTDTVPLGAGLSSSAALECATALAADDLFGLGLGGTPEGRRQLAAACVRAENEIVGAATGGMDQAAALLATAGHALLLDTHDGSTRQVPFDPQDAGLQVLVIDTKVRHHLADGRYGNRRTAVEKAAETLGLPSLRDATLDQLAALDPGLARRGRHIVTEIGRVREAVALLDAGLVTEIGPLLDASHTSLAEDYEVSCAELDLACATARAAGALGARMVGGGFGGSAIALVPVARAEAVERAVRAAFEADGYREPDFIDAEPSPAAARLATPGDSTVVGLVAAREPHQVHVAVPIRRWPTVRAAGPRPTPAPGARRRRRGAGTGRRP</sequence>
<dbReference type="Pfam" id="PF00288">
    <property type="entry name" value="GHMP_kinases_N"/>
    <property type="match status" value="1"/>
</dbReference>
<evidence type="ECO:0000259" key="9">
    <source>
        <dbReference type="Pfam" id="PF00288"/>
    </source>
</evidence>
<evidence type="ECO:0000256" key="3">
    <source>
        <dbReference type="ARBA" id="ARBA00022741"/>
    </source>
</evidence>
<dbReference type="InterPro" id="IPR006203">
    <property type="entry name" value="GHMP_knse_ATP-bd_CS"/>
</dbReference>
<keyword evidence="4" id="KW-0418">Kinase</keyword>
<evidence type="ECO:0000256" key="1">
    <source>
        <dbReference type="ARBA" id="ARBA00006566"/>
    </source>
</evidence>
<dbReference type="PROSITE" id="PS00106">
    <property type="entry name" value="GALACTOKINASE"/>
    <property type="match status" value="1"/>
</dbReference>
<protein>
    <recommendedName>
        <fullName evidence="7">Galactokinase</fullName>
        <ecNumber evidence="7">2.7.1.6</ecNumber>
    </recommendedName>
</protein>
<gene>
    <name evidence="12" type="primary">galK</name>
    <name evidence="12" type="ORF">KDL28_16745</name>
</gene>
<dbReference type="NCBIfam" id="TIGR00131">
    <property type="entry name" value="gal_kin"/>
    <property type="match status" value="1"/>
</dbReference>
<evidence type="ECO:0000256" key="8">
    <source>
        <dbReference type="SAM" id="MobiDB-lite"/>
    </source>
</evidence>
<dbReference type="EC" id="2.7.1.6" evidence="7"/>
<accession>A0ABT1A137</accession>
<dbReference type="InterPro" id="IPR019539">
    <property type="entry name" value="GalKase_N"/>
</dbReference>